<keyword evidence="1" id="KW-0812">Transmembrane</keyword>
<sequence>MDIEYWQRWITVIGLIFGFVGVLLLTYEWPYIVADAVKKLANMNEATQVRQSLKIRRNYEKWHPRCSSKYSIVKSYAEGIISGMKRQSASIQRYTDNIAIKYDLARSNVLDESGIVMPDAVKKQCSLVTDFVIDLKETGVPVNQARAGLKWVLWALVLQILGSIPV</sequence>
<keyword evidence="1" id="KW-1133">Transmembrane helix</keyword>
<dbReference type="EMBL" id="VZPE01000005">
    <property type="protein sequence ID" value="KAB0571083.1"/>
    <property type="molecule type" value="Genomic_DNA"/>
</dbReference>
<evidence type="ECO:0000256" key="1">
    <source>
        <dbReference type="SAM" id="Phobius"/>
    </source>
</evidence>
<accession>A0A643F071</accession>
<evidence type="ECO:0000313" key="2">
    <source>
        <dbReference type="EMBL" id="KAB0571083.1"/>
    </source>
</evidence>
<gene>
    <name evidence="2" type="ORF">F7Q93_14055</name>
</gene>
<keyword evidence="1" id="KW-0472">Membrane</keyword>
<dbReference type="RefSeq" id="WP_128093749.1">
    <property type="nucleotide sequence ID" value="NZ_JBHEEN010000005.1"/>
</dbReference>
<organism evidence="2">
    <name type="scientific">Brucella pituitosa</name>
    <dbReference type="NCBI Taxonomy" id="571256"/>
    <lineage>
        <taxon>Bacteria</taxon>
        <taxon>Pseudomonadati</taxon>
        <taxon>Pseudomonadota</taxon>
        <taxon>Alphaproteobacteria</taxon>
        <taxon>Hyphomicrobiales</taxon>
        <taxon>Brucellaceae</taxon>
        <taxon>Brucella/Ochrobactrum group</taxon>
        <taxon>Brucella</taxon>
    </lineage>
</organism>
<protein>
    <submittedName>
        <fullName evidence="2">Uncharacterized protein</fullName>
    </submittedName>
</protein>
<comment type="caution">
    <text evidence="2">The sequence shown here is derived from an EMBL/GenBank/DDBJ whole genome shotgun (WGS) entry which is preliminary data.</text>
</comment>
<proteinExistence type="predicted"/>
<dbReference type="AlphaFoldDB" id="A0A643F071"/>
<reference evidence="2" key="1">
    <citation type="submission" date="2019-09" db="EMBL/GenBank/DDBJ databases">
        <title>Draft genome sequences of 48 bacterial type strains from the CCUG.</title>
        <authorList>
            <person name="Tunovic T."/>
            <person name="Pineiro-Iglesias B."/>
            <person name="Unosson C."/>
            <person name="Inganas E."/>
            <person name="Ohlen M."/>
            <person name="Cardew S."/>
            <person name="Jensie-Markopoulos S."/>
            <person name="Salva-Serra F."/>
            <person name="Jaen-Luchoro D."/>
            <person name="Karlsson R."/>
            <person name="Svensson-Stadler L."/>
            <person name="Chun J."/>
            <person name="Moore E."/>
        </authorList>
    </citation>
    <scope>NUCLEOTIDE SEQUENCE</scope>
    <source>
        <strain evidence="2">CCUG 50899</strain>
    </source>
</reference>
<name>A0A643F071_9HYPH</name>
<feature type="transmembrane region" description="Helical" evidence="1">
    <location>
        <begin position="6"/>
        <end position="29"/>
    </location>
</feature>